<organism>
    <name type="scientific">Branchiostoma floridae</name>
    <name type="common">Florida lancelet</name>
    <name type="synonym">Amphioxus</name>
    <dbReference type="NCBI Taxonomy" id="7739"/>
    <lineage>
        <taxon>Eukaryota</taxon>
        <taxon>Metazoa</taxon>
        <taxon>Chordata</taxon>
        <taxon>Cephalochordata</taxon>
        <taxon>Leptocardii</taxon>
        <taxon>Amphioxiformes</taxon>
        <taxon>Branchiostomatidae</taxon>
        <taxon>Branchiostoma</taxon>
    </lineage>
</organism>
<dbReference type="PANTHER" id="PTHR22775">
    <property type="entry name" value="SORTING NEXIN"/>
    <property type="match status" value="1"/>
</dbReference>
<sequence>IMRDFVMTWYRDITADRQFSDEAFESLEDMSLTLSSRFKELDQHVLVEKVLKVVHRHLFTTKEARRLLKTQPNFFKSDLDSESSLFAAYEKVAKIHIALQSQAIELDYLRSIAEVLLYVVFPVSTFRCESGKELVREILTCQLILPVVNMVSDP</sequence>
<dbReference type="PANTHER" id="PTHR22775:SF31">
    <property type="entry name" value="SORTING NEXIN-19"/>
    <property type="match status" value="1"/>
</dbReference>
<evidence type="ECO:0000259" key="1">
    <source>
        <dbReference type="PROSITE" id="PS51207"/>
    </source>
</evidence>
<evidence type="ECO:0000313" key="2">
    <source>
        <dbReference type="EMBL" id="EEN45093.1"/>
    </source>
</evidence>
<dbReference type="Pfam" id="PF02194">
    <property type="entry name" value="PXA"/>
    <property type="match status" value="1"/>
</dbReference>
<accession>C3ZQP7</accession>
<dbReference type="SMART" id="SM00313">
    <property type="entry name" value="PXA"/>
    <property type="match status" value="1"/>
</dbReference>
<dbReference type="EMBL" id="GG666662">
    <property type="protein sequence ID" value="EEN45093.1"/>
    <property type="molecule type" value="Genomic_DNA"/>
</dbReference>
<gene>
    <name evidence="2" type="ORF">BRAFLDRAFT_213812</name>
</gene>
<reference evidence="2" key="1">
    <citation type="journal article" date="2008" name="Nature">
        <title>The amphioxus genome and the evolution of the chordate karyotype.</title>
        <authorList>
            <consortium name="US DOE Joint Genome Institute (JGI-PGF)"/>
            <person name="Putnam N.H."/>
            <person name="Butts T."/>
            <person name="Ferrier D.E.K."/>
            <person name="Furlong R.F."/>
            <person name="Hellsten U."/>
            <person name="Kawashima T."/>
            <person name="Robinson-Rechavi M."/>
            <person name="Shoguchi E."/>
            <person name="Terry A."/>
            <person name="Yu J.-K."/>
            <person name="Benito-Gutierrez E.L."/>
            <person name="Dubchak I."/>
            <person name="Garcia-Fernandez J."/>
            <person name="Gibson-Brown J.J."/>
            <person name="Grigoriev I.V."/>
            <person name="Horton A.C."/>
            <person name="de Jong P.J."/>
            <person name="Jurka J."/>
            <person name="Kapitonov V.V."/>
            <person name="Kohara Y."/>
            <person name="Kuroki Y."/>
            <person name="Lindquist E."/>
            <person name="Lucas S."/>
            <person name="Osoegawa K."/>
            <person name="Pennacchio L.A."/>
            <person name="Salamov A.A."/>
            <person name="Satou Y."/>
            <person name="Sauka-Spengler T."/>
            <person name="Schmutz J."/>
            <person name="Shin-I T."/>
            <person name="Toyoda A."/>
            <person name="Bronner-Fraser M."/>
            <person name="Fujiyama A."/>
            <person name="Holland L.Z."/>
            <person name="Holland P.W.H."/>
            <person name="Satoh N."/>
            <person name="Rokhsar D.S."/>
        </authorList>
    </citation>
    <scope>NUCLEOTIDE SEQUENCE [LARGE SCALE GENOMIC DNA]</scope>
    <source>
        <strain evidence="2">S238N-H82</strain>
        <tissue evidence="2">Testes</tissue>
    </source>
</reference>
<feature type="domain" description="PXA" evidence="1">
    <location>
        <begin position="1"/>
        <end position="154"/>
    </location>
</feature>
<proteinExistence type="predicted"/>
<dbReference type="eggNOG" id="ENOG502QQBH">
    <property type="taxonomic scope" value="Eukaryota"/>
</dbReference>
<dbReference type="AlphaFoldDB" id="C3ZQP7"/>
<protein>
    <recommendedName>
        <fullName evidence="1">PXA domain-containing protein</fullName>
    </recommendedName>
</protein>
<dbReference type="InterPro" id="IPR003114">
    <property type="entry name" value="Phox_assoc"/>
</dbReference>
<dbReference type="PROSITE" id="PS51207">
    <property type="entry name" value="PXA"/>
    <property type="match status" value="1"/>
</dbReference>
<feature type="non-terminal residue" evidence="2">
    <location>
        <position position="1"/>
    </location>
</feature>
<dbReference type="InParanoid" id="C3ZQP7"/>
<feature type="non-terminal residue" evidence="2">
    <location>
        <position position="154"/>
    </location>
</feature>
<name>C3ZQP7_BRAFL</name>